<evidence type="ECO:0000313" key="8">
    <source>
        <dbReference type="EMBL" id="PIZ43333.1"/>
    </source>
</evidence>
<evidence type="ECO:0000256" key="2">
    <source>
        <dbReference type="ARBA" id="ARBA00022884"/>
    </source>
</evidence>
<dbReference type="EMBL" id="PFNJ01000029">
    <property type="protein sequence ID" value="PIZ43333.1"/>
    <property type="molecule type" value="Genomic_DNA"/>
</dbReference>
<dbReference type="GO" id="GO:0019843">
    <property type="term" value="F:rRNA binding"/>
    <property type="evidence" value="ECO:0007669"/>
    <property type="project" value="UniProtKB-UniRule"/>
</dbReference>
<evidence type="ECO:0000256" key="5">
    <source>
        <dbReference type="ARBA" id="ARBA00035136"/>
    </source>
</evidence>
<dbReference type="Gene3D" id="1.20.58.110">
    <property type="entry name" value="Ribosomal protein S20"/>
    <property type="match status" value="1"/>
</dbReference>
<name>A0A2M7TD44_UNCKA</name>
<dbReference type="Pfam" id="PF01649">
    <property type="entry name" value="Ribosomal_S20p"/>
    <property type="match status" value="1"/>
</dbReference>
<keyword evidence="4 6" id="KW-0687">Ribonucleoprotein</keyword>
<dbReference type="GO" id="GO:1990904">
    <property type="term" value="C:ribonucleoprotein complex"/>
    <property type="evidence" value="ECO:0007669"/>
    <property type="project" value="UniProtKB-KW"/>
</dbReference>
<dbReference type="InterPro" id="IPR036510">
    <property type="entry name" value="Ribosomal_bS20_sf"/>
</dbReference>
<comment type="caution">
    <text evidence="8">The sequence shown here is derived from an EMBL/GenBank/DDBJ whole genome shotgun (WGS) entry which is preliminary data.</text>
</comment>
<comment type="similarity">
    <text evidence="6">Belongs to the bacterial ribosomal protein bS20 family.</text>
</comment>
<feature type="compositionally biased region" description="Basic residues" evidence="7">
    <location>
        <begin position="94"/>
        <end position="110"/>
    </location>
</feature>
<dbReference type="GO" id="GO:0005840">
    <property type="term" value="C:ribosome"/>
    <property type="evidence" value="ECO:0007669"/>
    <property type="project" value="UniProtKB-KW"/>
</dbReference>
<evidence type="ECO:0000256" key="4">
    <source>
        <dbReference type="ARBA" id="ARBA00023274"/>
    </source>
</evidence>
<organism evidence="8 9">
    <name type="scientific">candidate division WWE3 bacterium CG_4_10_14_0_2_um_filter_42_8</name>
    <dbReference type="NCBI Taxonomy" id="1975074"/>
    <lineage>
        <taxon>Bacteria</taxon>
        <taxon>Katanobacteria</taxon>
    </lineage>
</organism>
<sequence>MPVTKTARRALRKSIKQAEFNQKVRRNLKRLIKQNSIATSETDKPSLLTKTVKAIDKAAKRRIIHPNKAARIKSRLAKLTKTHLENPAPAALAKKPKKTSRRKSKPKSQK</sequence>
<evidence type="ECO:0000313" key="9">
    <source>
        <dbReference type="Proteomes" id="UP000230970"/>
    </source>
</evidence>
<reference evidence="9" key="1">
    <citation type="submission" date="2017-09" db="EMBL/GenBank/DDBJ databases">
        <title>Depth-based differentiation of microbial function through sediment-hosted aquifers and enrichment of novel symbionts in the deep terrestrial subsurface.</title>
        <authorList>
            <person name="Probst A.J."/>
            <person name="Ladd B."/>
            <person name="Jarett J.K."/>
            <person name="Geller-Mcgrath D.E."/>
            <person name="Sieber C.M.K."/>
            <person name="Emerson J.B."/>
            <person name="Anantharaman K."/>
            <person name="Thomas B.C."/>
            <person name="Malmstrom R."/>
            <person name="Stieglmeier M."/>
            <person name="Klingl A."/>
            <person name="Woyke T."/>
            <person name="Ryan C.M."/>
            <person name="Banfield J.F."/>
        </authorList>
    </citation>
    <scope>NUCLEOTIDE SEQUENCE [LARGE SCALE GENOMIC DNA]</scope>
</reference>
<dbReference type="HAMAP" id="MF_00500">
    <property type="entry name" value="Ribosomal_bS20"/>
    <property type="match status" value="1"/>
</dbReference>
<keyword evidence="3 6" id="KW-0689">Ribosomal protein</keyword>
<dbReference type="NCBIfam" id="TIGR00029">
    <property type="entry name" value="S20"/>
    <property type="match status" value="1"/>
</dbReference>
<keyword evidence="1 6" id="KW-0699">rRNA-binding</keyword>
<dbReference type="InterPro" id="IPR002583">
    <property type="entry name" value="Ribosomal_bS20"/>
</dbReference>
<proteinExistence type="inferred from homology"/>
<evidence type="ECO:0000256" key="1">
    <source>
        <dbReference type="ARBA" id="ARBA00022730"/>
    </source>
</evidence>
<gene>
    <name evidence="6" type="primary">rpsT</name>
    <name evidence="8" type="ORF">COY34_01075</name>
</gene>
<evidence type="ECO:0000256" key="6">
    <source>
        <dbReference type="HAMAP-Rule" id="MF_00500"/>
    </source>
</evidence>
<dbReference type="Proteomes" id="UP000230970">
    <property type="component" value="Unassembled WGS sequence"/>
</dbReference>
<dbReference type="AlphaFoldDB" id="A0A2M7TD44"/>
<keyword evidence="2 6" id="KW-0694">RNA-binding</keyword>
<protein>
    <recommendedName>
        <fullName evidence="5 6">Small ribosomal subunit protein bS20</fullName>
    </recommendedName>
</protein>
<dbReference type="GO" id="GO:0003735">
    <property type="term" value="F:structural constituent of ribosome"/>
    <property type="evidence" value="ECO:0007669"/>
    <property type="project" value="InterPro"/>
</dbReference>
<accession>A0A2M7TD44</accession>
<feature type="region of interest" description="Disordered" evidence="7">
    <location>
        <begin position="80"/>
        <end position="110"/>
    </location>
</feature>
<dbReference type="SUPFAM" id="SSF46992">
    <property type="entry name" value="Ribosomal protein S20"/>
    <property type="match status" value="1"/>
</dbReference>
<comment type="function">
    <text evidence="6">Binds directly to 16S ribosomal RNA.</text>
</comment>
<dbReference type="GO" id="GO:0006412">
    <property type="term" value="P:translation"/>
    <property type="evidence" value="ECO:0007669"/>
    <property type="project" value="UniProtKB-UniRule"/>
</dbReference>
<evidence type="ECO:0000256" key="3">
    <source>
        <dbReference type="ARBA" id="ARBA00022980"/>
    </source>
</evidence>
<evidence type="ECO:0000256" key="7">
    <source>
        <dbReference type="SAM" id="MobiDB-lite"/>
    </source>
</evidence>